<evidence type="ECO:0000256" key="1">
    <source>
        <dbReference type="SAM" id="MobiDB-lite"/>
    </source>
</evidence>
<accession>A0A5K3G1P8</accession>
<feature type="compositionally biased region" description="Polar residues" evidence="1">
    <location>
        <begin position="59"/>
        <end position="80"/>
    </location>
</feature>
<feature type="region of interest" description="Disordered" evidence="1">
    <location>
        <begin position="38"/>
        <end position="88"/>
    </location>
</feature>
<sequence>MFTSQTKNSRLAAAAVDSYDDEGLEEILKEVLNVPSGSVGVGGDLVGPHPPPSPVQKPKLQQHSQNRSTTSSDAFNGTTDLKQRLALPPAQGMLRLGAFAEQP</sequence>
<protein>
    <submittedName>
        <fullName evidence="2">Uncharacterized protein</fullName>
    </submittedName>
</protein>
<proteinExistence type="predicted"/>
<dbReference type="AlphaFoldDB" id="A0A5K3G1P8"/>
<evidence type="ECO:0000313" key="2">
    <source>
        <dbReference type="WBParaSite" id="MCU_014621-RA"/>
    </source>
</evidence>
<dbReference type="WBParaSite" id="MCU_014621-RA">
    <property type="protein sequence ID" value="MCU_014621-RA"/>
    <property type="gene ID" value="MCU_014621"/>
</dbReference>
<organism evidence="2">
    <name type="scientific">Mesocestoides corti</name>
    <name type="common">Flatworm</name>
    <dbReference type="NCBI Taxonomy" id="53468"/>
    <lineage>
        <taxon>Eukaryota</taxon>
        <taxon>Metazoa</taxon>
        <taxon>Spiralia</taxon>
        <taxon>Lophotrochozoa</taxon>
        <taxon>Platyhelminthes</taxon>
        <taxon>Cestoda</taxon>
        <taxon>Eucestoda</taxon>
        <taxon>Cyclophyllidea</taxon>
        <taxon>Mesocestoididae</taxon>
        <taxon>Mesocestoides</taxon>
    </lineage>
</organism>
<name>A0A5K3G1P8_MESCO</name>
<reference evidence="2" key="1">
    <citation type="submission" date="2019-11" db="UniProtKB">
        <authorList>
            <consortium name="WormBaseParasite"/>
        </authorList>
    </citation>
    <scope>IDENTIFICATION</scope>
</reference>